<evidence type="ECO:0008006" key="4">
    <source>
        <dbReference type="Google" id="ProtNLM"/>
    </source>
</evidence>
<dbReference type="EMBL" id="ML994654">
    <property type="protein sequence ID" value="KAF2181159.1"/>
    <property type="molecule type" value="Genomic_DNA"/>
</dbReference>
<protein>
    <recommendedName>
        <fullName evidence="4">Ecp2 effector protein domain-containing protein</fullName>
    </recommendedName>
</protein>
<keyword evidence="3" id="KW-1185">Reference proteome</keyword>
<dbReference type="Proteomes" id="UP000800200">
    <property type="component" value="Unassembled WGS sequence"/>
</dbReference>
<dbReference type="AlphaFoldDB" id="A0A6A6DSG4"/>
<evidence type="ECO:0000256" key="1">
    <source>
        <dbReference type="SAM" id="SignalP"/>
    </source>
</evidence>
<dbReference type="OrthoDB" id="10366993at2759"/>
<evidence type="ECO:0000313" key="3">
    <source>
        <dbReference type="Proteomes" id="UP000800200"/>
    </source>
</evidence>
<keyword evidence="1" id="KW-0732">Signal</keyword>
<gene>
    <name evidence="2" type="ORF">K469DRAFT_752985</name>
</gene>
<accession>A0A6A6DSG4</accession>
<name>A0A6A6DSG4_9PEZI</name>
<feature type="signal peptide" evidence="1">
    <location>
        <begin position="1"/>
        <end position="19"/>
    </location>
</feature>
<organism evidence="2 3">
    <name type="scientific">Zopfia rhizophila CBS 207.26</name>
    <dbReference type="NCBI Taxonomy" id="1314779"/>
    <lineage>
        <taxon>Eukaryota</taxon>
        <taxon>Fungi</taxon>
        <taxon>Dikarya</taxon>
        <taxon>Ascomycota</taxon>
        <taxon>Pezizomycotina</taxon>
        <taxon>Dothideomycetes</taxon>
        <taxon>Dothideomycetes incertae sedis</taxon>
        <taxon>Zopfiaceae</taxon>
        <taxon>Zopfia</taxon>
    </lineage>
</organism>
<proteinExistence type="predicted"/>
<evidence type="ECO:0000313" key="2">
    <source>
        <dbReference type="EMBL" id="KAF2181159.1"/>
    </source>
</evidence>
<reference evidence="2" key="1">
    <citation type="journal article" date="2020" name="Stud. Mycol.">
        <title>101 Dothideomycetes genomes: a test case for predicting lifestyles and emergence of pathogens.</title>
        <authorList>
            <person name="Haridas S."/>
            <person name="Albert R."/>
            <person name="Binder M."/>
            <person name="Bloem J."/>
            <person name="Labutti K."/>
            <person name="Salamov A."/>
            <person name="Andreopoulos B."/>
            <person name="Baker S."/>
            <person name="Barry K."/>
            <person name="Bills G."/>
            <person name="Bluhm B."/>
            <person name="Cannon C."/>
            <person name="Castanera R."/>
            <person name="Culley D."/>
            <person name="Daum C."/>
            <person name="Ezra D."/>
            <person name="Gonzalez J."/>
            <person name="Henrissat B."/>
            <person name="Kuo A."/>
            <person name="Liang C."/>
            <person name="Lipzen A."/>
            <person name="Lutzoni F."/>
            <person name="Magnuson J."/>
            <person name="Mondo S."/>
            <person name="Nolan M."/>
            <person name="Ohm R."/>
            <person name="Pangilinan J."/>
            <person name="Park H.-J."/>
            <person name="Ramirez L."/>
            <person name="Alfaro M."/>
            <person name="Sun H."/>
            <person name="Tritt A."/>
            <person name="Yoshinaga Y."/>
            <person name="Zwiers L.-H."/>
            <person name="Turgeon B."/>
            <person name="Goodwin S."/>
            <person name="Spatafora J."/>
            <person name="Crous P."/>
            <person name="Grigoriev I."/>
        </authorList>
    </citation>
    <scope>NUCLEOTIDE SEQUENCE</scope>
    <source>
        <strain evidence="2">CBS 207.26</strain>
    </source>
</reference>
<sequence>MRRFLSYACTAALLPLSSAQVSCDTSQTSGDTNWRNAMHSELVDDSSAVSRMIAGMCSLSHPFWDCNANGNSKTHCKYTVSTLSYNATYEMWSDKASYPSCDSAAKLINGFCTTSRPPQQGSGYFRSPSDNYNFQVVANAPFITCSGDNAPSDNQAPALSALLEGLCGSDSCQYDEDKPECDREVRHSNDYFVRMKAQNYGSGGTPHCQAAAGELIQRCYQDKKKRGGNWAIGGFVSGSQEYVELGWTYKKFQEYDDVDEGYTS</sequence>
<feature type="chain" id="PRO_5025388047" description="Ecp2 effector protein domain-containing protein" evidence="1">
    <location>
        <begin position="20"/>
        <end position="264"/>
    </location>
</feature>